<name>A0ABV0MUF1_9TELE</name>
<keyword evidence="1" id="KW-0812">Transmembrane</keyword>
<feature type="transmembrane region" description="Helical" evidence="1">
    <location>
        <begin position="93"/>
        <end position="118"/>
    </location>
</feature>
<reference evidence="2 3" key="1">
    <citation type="submission" date="2021-06" db="EMBL/GenBank/DDBJ databases">
        <authorList>
            <person name="Palmer J.M."/>
        </authorList>
    </citation>
    <scope>NUCLEOTIDE SEQUENCE [LARGE SCALE GENOMIC DNA]</scope>
    <source>
        <strain evidence="2 3">GA_2019</strain>
        <tissue evidence="2">Muscle</tissue>
    </source>
</reference>
<keyword evidence="1" id="KW-1133">Transmembrane helix</keyword>
<keyword evidence="3" id="KW-1185">Reference proteome</keyword>
<dbReference type="Proteomes" id="UP001476798">
    <property type="component" value="Unassembled WGS sequence"/>
</dbReference>
<comment type="caution">
    <text evidence="2">The sequence shown here is derived from an EMBL/GenBank/DDBJ whole genome shotgun (WGS) entry which is preliminary data.</text>
</comment>
<organism evidence="2 3">
    <name type="scientific">Goodea atripinnis</name>
    <dbReference type="NCBI Taxonomy" id="208336"/>
    <lineage>
        <taxon>Eukaryota</taxon>
        <taxon>Metazoa</taxon>
        <taxon>Chordata</taxon>
        <taxon>Craniata</taxon>
        <taxon>Vertebrata</taxon>
        <taxon>Euteleostomi</taxon>
        <taxon>Actinopterygii</taxon>
        <taxon>Neopterygii</taxon>
        <taxon>Teleostei</taxon>
        <taxon>Neoteleostei</taxon>
        <taxon>Acanthomorphata</taxon>
        <taxon>Ovalentaria</taxon>
        <taxon>Atherinomorphae</taxon>
        <taxon>Cyprinodontiformes</taxon>
        <taxon>Goodeidae</taxon>
        <taxon>Goodea</taxon>
    </lineage>
</organism>
<accession>A0ABV0MUF1</accession>
<keyword evidence="1" id="KW-0472">Membrane</keyword>
<dbReference type="EMBL" id="JAHRIO010012284">
    <property type="protein sequence ID" value="MEQ2162690.1"/>
    <property type="molecule type" value="Genomic_DNA"/>
</dbReference>
<evidence type="ECO:0000256" key="1">
    <source>
        <dbReference type="SAM" id="Phobius"/>
    </source>
</evidence>
<gene>
    <name evidence="2" type="ORF">GOODEAATRI_022396</name>
</gene>
<evidence type="ECO:0000313" key="3">
    <source>
        <dbReference type="Proteomes" id="UP001476798"/>
    </source>
</evidence>
<protein>
    <submittedName>
        <fullName evidence="2">Uncharacterized protein</fullName>
    </submittedName>
</protein>
<evidence type="ECO:0000313" key="2">
    <source>
        <dbReference type="EMBL" id="MEQ2162690.1"/>
    </source>
</evidence>
<sequence>MAALIENNEGHIEHMVAVLLPFPPSSLLPSLCFCLSQTCTDKRFCQTLPQQRQRSVWPVEKGCEICFSFSSDSLVFTNNNKGSEKMFTPPGQIVVVGNTGISIVFISIFFVLMFALHYQGPCCQWEFKNRCASRFHHHIPRIWSVTSLLIVFNLACV</sequence>
<proteinExistence type="predicted"/>